<evidence type="ECO:0000313" key="8">
    <source>
        <dbReference type="EMBL" id="OQP52298.1"/>
    </source>
</evidence>
<dbReference type="Gene3D" id="1.25.40.390">
    <property type="match status" value="1"/>
</dbReference>
<evidence type="ECO:0000256" key="3">
    <source>
        <dbReference type="ARBA" id="ARBA00022729"/>
    </source>
</evidence>
<dbReference type="CDD" id="cd08977">
    <property type="entry name" value="SusD"/>
    <property type="match status" value="1"/>
</dbReference>
<evidence type="ECO:0000256" key="5">
    <source>
        <dbReference type="ARBA" id="ARBA00023237"/>
    </source>
</evidence>
<proteinExistence type="inferred from homology"/>
<keyword evidence="3" id="KW-0732">Signal</keyword>
<feature type="domain" description="RagB/SusD" evidence="6">
    <location>
        <begin position="318"/>
        <end position="473"/>
    </location>
</feature>
<evidence type="ECO:0000256" key="4">
    <source>
        <dbReference type="ARBA" id="ARBA00023136"/>
    </source>
</evidence>
<dbReference type="InterPro" id="IPR012944">
    <property type="entry name" value="SusD_RagB_dom"/>
</dbReference>
<evidence type="ECO:0000259" key="6">
    <source>
        <dbReference type="Pfam" id="PF07980"/>
    </source>
</evidence>
<name>A0ABX3P2J3_9BACT</name>
<keyword evidence="4" id="KW-0472">Membrane</keyword>
<protein>
    <recommendedName>
        <fullName evidence="10">RagB/SusD domain-containing protein</fullName>
    </recommendedName>
</protein>
<comment type="subcellular location">
    <subcellularLocation>
        <location evidence="1">Cell outer membrane</location>
    </subcellularLocation>
</comment>
<dbReference type="SUPFAM" id="SSF48452">
    <property type="entry name" value="TPR-like"/>
    <property type="match status" value="1"/>
</dbReference>
<evidence type="ECO:0000256" key="1">
    <source>
        <dbReference type="ARBA" id="ARBA00004442"/>
    </source>
</evidence>
<dbReference type="RefSeq" id="WP_014220345.1">
    <property type="nucleotide sequence ID" value="NZ_LWBO01000004.1"/>
</dbReference>
<keyword evidence="9" id="KW-1185">Reference proteome</keyword>
<dbReference type="InterPro" id="IPR033985">
    <property type="entry name" value="SusD-like_N"/>
</dbReference>
<dbReference type="PROSITE" id="PS51257">
    <property type="entry name" value="PROKAR_LIPOPROTEIN"/>
    <property type="match status" value="1"/>
</dbReference>
<dbReference type="Proteomes" id="UP000192277">
    <property type="component" value="Unassembled WGS sequence"/>
</dbReference>
<evidence type="ECO:0008006" key="10">
    <source>
        <dbReference type="Google" id="ProtNLM"/>
    </source>
</evidence>
<dbReference type="EMBL" id="LWBO01000004">
    <property type="protein sequence ID" value="OQP52298.1"/>
    <property type="molecule type" value="Genomic_DNA"/>
</dbReference>
<reference evidence="8 9" key="1">
    <citation type="submission" date="2016-04" db="EMBL/GenBank/DDBJ databases">
        <authorList>
            <person name="Chen L."/>
            <person name="Zhuang W."/>
            <person name="Wang G."/>
        </authorList>
    </citation>
    <scope>NUCLEOTIDE SEQUENCE [LARGE SCALE GENOMIC DNA]</scope>
    <source>
        <strain evidence="9">GR20</strain>
    </source>
</reference>
<accession>A0ABX3P2J3</accession>
<gene>
    <name evidence="8" type="ORF">A4D02_24200</name>
</gene>
<feature type="domain" description="SusD-like N-terminal" evidence="7">
    <location>
        <begin position="69"/>
        <end position="227"/>
    </location>
</feature>
<dbReference type="InterPro" id="IPR011990">
    <property type="entry name" value="TPR-like_helical_dom_sf"/>
</dbReference>
<dbReference type="Pfam" id="PF07980">
    <property type="entry name" value="SusD_RagB"/>
    <property type="match status" value="1"/>
</dbReference>
<dbReference type="Pfam" id="PF14322">
    <property type="entry name" value="SusD-like_3"/>
    <property type="match status" value="1"/>
</dbReference>
<comment type="similarity">
    <text evidence="2">Belongs to the SusD family.</text>
</comment>
<evidence type="ECO:0000256" key="2">
    <source>
        <dbReference type="ARBA" id="ARBA00006275"/>
    </source>
</evidence>
<evidence type="ECO:0000313" key="9">
    <source>
        <dbReference type="Proteomes" id="UP000192277"/>
    </source>
</evidence>
<evidence type="ECO:0000259" key="7">
    <source>
        <dbReference type="Pfam" id="PF14322"/>
    </source>
</evidence>
<organism evidence="8 9">
    <name type="scientific">Niastella koreensis</name>
    <dbReference type="NCBI Taxonomy" id="354356"/>
    <lineage>
        <taxon>Bacteria</taxon>
        <taxon>Pseudomonadati</taxon>
        <taxon>Bacteroidota</taxon>
        <taxon>Chitinophagia</taxon>
        <taxon>Chitinophagales</taxon>
        <taxon>Chitinophagaceae</taxon>
        <taxon>Niastella</taxon>
    </lineage>
</organism>
<comment type="caution">
    <text evidence="8">The sequence shown here is derived from an EMBL/GenBank/DDBJ whole genome shotgun (WGS) entry which is preliminary data.</text>
</comment>
<sequence length="474" mass="52551">MKHPLQYISILILIAASGCKKYLEVPLPIDRIAAASAFDNDYLAAGALNSIYSALYIGNNFDGTQSVNFYTGLYSDELKHLSLNTSYQAVYMDGISSTLGGVTALWINGYKQLYSVNLAIEGLTPDNKGLNYRNQWLGEAYFLRGLLYFYLTNAYGDVPLVLSSDYLKNNSLARSPQADVYKQILADLLQAQTLLTPEYRDGNGVATKDRGRPNQFAASALLARVYLYLQDWKNVATQAGITIGNTATYQLVNPAQVFLLNSTENIWGIVPTSNTVSTYKVKDVSAYILPAGKTPLVAGVPATMSDSLVNSFEPNDLRYTNWVGKDTVLATNTVYYFPYKYKFNISNPTAPQETVVILRLAEQYLIRAEARAQQSDLSGALADLNAVRIRAGLPGSTAVTQTEILNAIQKERRVELFTEGHRLFDLRRTKALDALMTKLSPLKGGSWDSYKQWWPIPVSDVLNNKNLLQTPGYQ</sequence>
<keyword evidence="5" id="KW-0998">Cell outer membrane</keyword>